<proteinExistence type="predicted"/>
<dbReference type="EMBL" id="JANRMI010000005">
    <property type="protein sequence ID" value="MDG0817938.1"/>
    <property type="molecule type" value="Genomic_DNA"/>
</dbReference>
<dbReference type="Proteomes" id="UP001152321">
    <property type="component" value="Unassembled WGS sequence"/>
</dbReference>
<organism evidence="1 2">
    <name type="scientific">Bdellovibrio svalbardensis</name>
    <dbReference type="NCBI Taxonomy" id="2972972"/>
    <lineage>
        <taxon>Bacteria</taxon>
        <taxon>Pseudomonadati</taxon>
        <taxon>Bdellovibrionota</taxon>
        <taxon>Bdellovibrionia</taxon>
        <taxon>Bdellovibrionales</taxon>
        <taxon>Pseudobdellovibrionaceae</taxon>
        <taxon>Bdellovibrio</taxon>
    </lineage>
</organism>
<reference evidence="1" key="1">
    <citation type="submission" date="2022-08" db="EMBL/GenBank/DDBJ databases">
        <title>Novel Bdellovibrio Species Isolated from Svalbard: Designation Bdellovibrio svalbardensis.</title>
        <authorList>
            <person name="Mitchell R.J."/>
            <person name="Choi S.Y."/>
        </authorList>
    </citation>
    <scope>NUCLEOTIDE SEQUENCE</scope>
    <source>
        <strain evidence="1">PAP01</strain>
    </source>
</reference>
<sequence length="313" mass="35868">MTTKPNITITNLSSEFNEFLQKVDAGSGSSSWQMWLDLVGKKLPGFYETLVVRTSNDEDIQQKYKSLFSDALPMIIKYQSLIQSEFAAFEETVFSSVSTFSKLFPDFDEVHLNIYAVPSLNRFNGFCAEYIEKKILAFGIDMIAITKVEPTIVPKMLFKSNASVFYAHEIFHVYHDNKRSRDQGLERNLLHHVWDEGLATYVSGMINPDADLDDLFGDLILGKLSQQARLNFLQIIAPDFRKKLSESEGSKLWRDWFLLSSERSDIPLRAGYAAGYELVRCMSQIYSLDAMVSWSNREVEDSVNRNWSTFMGM</sequence>
<protein>
    <recommendedName>
        <fullName evidence="3">DUF2268 domain-containing protein</fullName>
    </recommendedName>
</protein>
<evidence type="ECO:0000313" key="1">
    <source>
        <dbReference type="EMBL" id="MDG0817938.1"/>
    </source>
</evidence>
<evidence type="ECO:0000313" key="2">
    <source>
        <dbReference type="Proteomes" id="UP001152321"/>
    </source>
</evidence>
<dbReference type="RefSeq" id="WP_277579414.1">
    <property type="nucleotide sequence ID" value="NZ_JANRMI010000005.1"/>
</dbReference>
<accession>A0ABT6DRZ6</accession>
<name>A0ABT6DRZ6_9BACT</name>
<comment type="caution">
    <text evidence="1">The sequence shown here is derived from an EMBL/GenBank/DDBJ whole genome shotgun (WGS) entry which is preliminary data.</text>
</comment>
<gene>
    <name evidence="1" type="ORF">NWE73_16265</name>
</gene>
<evidence type="ECO:0008006" key="3">
    <source>
        <dbReference type="Google" id="ProtNLM"/>
    </source>
</evidence>
<keyword evidence="2" id="KW-1185">Reference proteome</keyword>